<sequence length="94" mass="10735">MAAQIAKFVGFYYFPSQGEASEELIKELETNIENEKRKAANHRQENIRRRHNYLPLIVELLKTLAEEGCLVDYVNKAKTVAKERKAVKSAAGKK</sequence>
<name>A0A183B986_9TREM</name>
<accession>A0A183B986</accession>
<dbReference type="OrthoDB" id="1924260at2759"/>
<dbReference type="Gene3D" id="1.20.58.860">
    <property type="match status" value="1"/>
</dbReference>
<protein>
    <submittedName>
        <fullName evidence="6">UCH_C domain-containing protein</fullName>
    </submittedName>
</protein>
<evidence type="ECO:0000256" key="2">
    <source>
        <dbReference type="SAM" id="Coils"/>
    </source>
</evidence>
<evidence type="ECO:0000259" key="3">
    <source>
        <dbReference type="Pfam" id="PF18031"/>
    </source>
</evidence>
<reference evidence="4 5" key="2">
    <citation type="submission" date="2018-11" db="EMBL/GenBank/DDBJ databases">
        <authorList>
            <consortium name="Pathogen Informatics"/>
        </authorList>
    </citation>
    <scope>NUCLEOTIDE SEQUENCE [LARGE SCALE GENOMIC DNA]</scope>
    <source>
        <strain evidence="4 5">Egypt</strain>
    </source>
</reference>
<gene>
    <name evidence="4" type="ORF">ECPE_LOCUS15771</name>
</gene>
<evidence type="ECO:0000313" key="5">
    <source>
        <dbReference type="Proteomes" id="UP000272942"/>
    </source>
</evidence>
<dbReference type="EMBL" id="UZAN01061703">
    <property type="protein sequence ID" value="VDP93043.1"/>
    <property type="molecule type" value="Genomic_DNA"/>
</dbReference>
<dbReference type="Pfam" id="PF18031">
    <property type="entry name" value="UCH_C"/>
    <property type="match status" value="1"/>
</dbReference>
<keyword evidence="5" id="KW-1185">Reference proteome</keyword>
<dbReference type="Proteomes" id="UP000272942">
    <property type="component" value="Unassembled WGS sequence"/>
</dbReference>
<dbReference type="WBParaSite" id="ECPE_0001581101-mRNA-1">
    <property type="protein sequence ID" value="ECPE_0001581101-mRNA-1"/>
    <property type="gene ID" value="ECPE_0001581101"/>
</dbReference>
<evidence type="ECO:0000313" key="4">
    <source>
        <dbReference type="EMBL" id="VDP93043.1"/>
    </source>
</evidence>
<keyword evidence="2" id="KW-0175">Coiled coil</keyword>
<feature type="domain" description="UCH37-like C-terminal" evidence="3">
    <location>
        <begin position="25"/>
        <end position="70"/>
    </location>
</feature>
<evidence type="ECO:0000313" key="6">
    <source>
        <dbReference type="WBParaSite" id="ECPE_0001581101-mRNA-1"/>
    </source>
</evidence>
<proteinExistence type="predicted"/>
<feature type="coiled-coil region" evidence="2">
    <location>
        <begin position="18"/>
        <end position="45"/>
    </location>
</feature>
<dbReference type="InterPro" id="IPR041507">
    <property type="entry name" value="UCH_C"/>
</dbReference>
<dbReference type="PROSITE" id="PS52049">
    <property type="entry name" value="ULD"/>
    <property type="match status" value="1"/>
</dbReference>
<dbReference type="AlphaFoldDB" id="A0A183B986"/>
<reference evidence="6" key="1">
    <citation type="submission" date="2016-06" db="UniProtKB">
        <authorList>
            <consortium name="WormBaseParasite"/>
        </authorList>
    </citation>
    <scope>IDENTIFICATION</scope>
</reference>
<keyword evidence="1" id="KW-0833">Ubl conjugation pathway</keyword>
<organism evidence="6">
    <name type="scientific">Echinostoma caproni</name>
    <dbReference type="NCBI Taxonomy" id="27848"/>
    <lineage>
        <taxon>Eukaryota</taxon>
        <taxon>Metazoa</taxon>
        <taxon>Spiralia</taxon>
        <taxon>Lophotrochozoa</taxon>
        <taxon>Platyhelminthes</taxon>
        <taxon>Trematoda</taxon>
        <taxon>Digenea</taxon>
        <taxon>Plagiorchiida</taxon>
        <taxon>Echinostomata</taxon>
        <taxon>Echinostomatoidea</taxon>
        <taxon>Echinostomatidae</taxon>
        <taxon>Echinostoma</taxon>
    </lineage>
</organism>
<evidence type="ECO:0000256" key="1">
    <source>
        <dbReference type="PROSITE-ProRule" id="PRU01394"/>
    </source>
</evidence>
<dbReference type="GO" id="GO:0006511">
    <property type="term" value="P:ubiquitin-dependent protein catabolic process"/>
    <property type="evidence" value="ECO:0007669"/>
    <property type="project" value="UniProtKB-UniRule"/>
</dbReference>